<keyword evidence="9 10" id="KW-0472">Membrane</keyword>
<dbReference type="PANTHER" id="PTHR45436:SF5">
    <property type="entry name" value="SENSOR HISTIDINE KINASE TRCS"/>
    <property type="match status" value="1"/>
</dbReference>
<evidence type="ECO:0000313" key="13">
    <source>
        <dbReference type="Proteomes" id="UP000773614"/>
    </source>
</evidence>
<organism evidence="12 13">
    <name type="scientific">Propylenella binzhouense</name>
    <dbReference type="NCBI Taxonomy" id="2555902"/>
    <lineage>
        <taxon>Bacteria</taxon>
        <taxon>Pseudomonadati</taxon>
        <taxon>Pseudomonadota</taxon>
        <taxon>Alphaproteobacteria</taxon>
        <taxon>Hyphomicrobiales</taxon>
        <taxon>Propylenellaceae</taxon>
        <taxon>Propylenella</taxon>
    </lineage>
</organism>
<protein>
    <recommendedName>
        <fullName evidence="3">histidine kinase</fullName>
        <ecNumber evidence="3">2.7.13.3</ecNumber>
    </recommendedName>
</protein>
<dbReference type="GO" id="GO:0000155">
    <property type="term" value="F:phosphorelay sensor kinase activity"/>
    <property type="evidence" value="ECO:0007669"/>
    <property type="project" value="InterPro"/>
</dbReference>
<comment type="catalytic activity">
    <reaction evidence="1">
        <text>ATP + protein L-histidine = ADP + protein N-phospho-L-histidine.</text>
        <dbReference type="EC" id="2.7.13.3"/>
    </reaction>
</comment>
<dbReference type="CDD" id="cd00082">
    <property type="entry name" value="HisKA"/>
    <property type="match status" value="1"/>
</dbReference>
<evidence type="ECO:0000256" key="10">
    <source>
        <dbReference type="SAM" id="Phobius"/>
    </source>
</evidence>
<evidence type="ECO:0000256" key="6">
    <source>
        <dbReference type="ARBA" id="ARBA00022692"/>
    </source>
</evidence>
<keyword evidence="6 10" id="KW-0812">Transmembrane</keyword>
<keyword evidence="5" id="KW-0808">Transferase</keyword>
<feature type="transmembrane region" description="Helical" evidence="10">
    <location>
        <begin position="172"/>
        <end position="195"/>
    </location>
</feature>
<dbReference type="PANTHER" id="PTHR45436">
    <property type="entry name" value="SENSOR HISTIDINE KINASE YKOH"/>
    <property type="match status" value="1"/>
</dbReference>
<keyword evidence="7 12" id="KW-0418">Kinase</keyword>
<comment type="caution">
    <text evidence="12">The sequence shown here is derived from an EMBL/GenBank/DDBJ whole genome shotgun (WGS) entry which is preliminary data.</text>
</comment>
<name>A0A964WV94_9HYPH</name>
<keyword evidence="13" id="KW-1185">Reference proteome</keyword>
<dbReference type="PRINTS" id="PR00344">
    <property type="entry name" value="BCTRLSENSOR"/>
</dbReference>
<keyword evidence="4" id="KW-0597">Phosphoprotein</keyword>
<evidence type="ECO:0000256" key="8">
    <source>
        <dbReference type="ARBA" id="ARBA00022989"/>
    </source>
</evidence>
<gene>
    <name evidence="12" type="ORF">E4O86_19975</name>
</gene>
<evidence type="ECO:0000256" key="9">
    <source>
        <dbReference type="ARBA" id="ARBA00023136"/>
    </source>
</evidence>
<dbReference type="PROSITE" id="PS50109">
    <property type="entry name" value="HIS_KIN"/>
    <property type="match status" value="1"/>
</dbReference>
<evidence type="ECO:0000259" key="11">
    <source>
        <dbReference type="PROSITE" id="PS50109"/>
    </source>
</evidence>
<evidence type="ECO:0000256" key="3">
    <source>
        <dbReference type="ARBA" id="ARBA00012438"/>
    </source>
</evidence>
<dbReference type="CDD" id="cd00075">
    <property type="entry name" value="HATPase"/>
    <property type="match status" value="1"/>
</dbReference>
<dbReference type="InterPro" id="IPR003594">
    <property type="entry name" value="HATPase_dom"/>
</dbReference>
<dbReference type="InterPro" id="IPR036097">
    <property type="entry name" value="HisK_dim/P_sf"/>
</dbReference>
<accession>A0A964WV94</accession>
<dbReference type="Gene3D" id="1.10.287.130">
    <property type="match status" value="1"/>
</dbReference>
<dbReference type="InterPro" id="IPR050428">
    <property type="entry name" value="TCS_sensor_his_kinase"/>
</dbReference>
<evidence type="ECO:0000256" key="7">
    <source>
        <dbReference type="ARBA" id="ARBA00022777"/>
    </source>
</evidence>
<keyword evidence="8 10" id="KW-1133">Transmembrane helix</keyword>
<dbReference type="InterPro" id="IPR036890">
    <property type="entry name" value="HATPase_C_sf"/>
</dbReference>
<dbReference type="SUPFAM" id="SSF47384">
    <property type="entry name" value="Homodimeric domain of signal transducing histidine kinase"/>
    <property type="match status" value="1"/>
</dbReference>
<dbReference type="RefSeq" id="WP_161142322.1">
    <property type="nucleotide sequence ID" value="NZ_SPKJ01000111.1"/>
</dbReference>
<dbReference type="SUPFAM" id="SSF55874">
    <property type="entry name" value="ATPase domain of HSP90 chaperone/DNA topoisomerase II/histidine kinase"/>
    <property type="match status" value="1"/>
</dbReference>
<dbReference type="SMART" id="SM00388">
    <property type="entry name" value="HisKA"/>
    <property type="match status" value="1"/>
</dbReference>
<dbReference type="Proteomes" id="UP000773614">
    <property type="component" value="Unassembled WGS sequence"/>
</dbReference>
<dbReference type="Pfam" id="PF00512">
    <property type="entry name" value="HisKA"/>
    <property type="match status" value="1"/>
</dbReference>
<dbReference type="OrthoDB" id="7818322at2"/>
<feature type="domain" description="Histidine kinase" evidence="11">
    <location>
        <begin position="271"/>
        <end position="474"/>
    </location>
</feature>
<reference evidence="12" key="1">
    <citation type="submission" date="2019-03" db="EMBL/GenBank/DDBJ databases">
        <title>Afifella sp. nov., isolated from activated sludge.</title>
        <authorList>
            <person name="Li Q."/>
            <person name="Liu Y."/>
        </authorList>
    </citation>
    <scope>NUCLEOTIDE SEQUENCE</scope>
    <source>
        <strain evidence="12">L72</strain>
    </source>
</reference>
<evidence type="ECO:0000256" key="5">
    <source>
        <dbReference type="ARBA" id="ARBA00022679"/>
    </source>
</evidence>
<dbReference type="Pfam" id="PF02518">
    <property type="entry name" value="HATPase_c"/>
    <property type="match status" value="1"/>
</dbReference>
<evidence type="ECO:0000256" key="4">
    <source>
        <dbReference type="ARBA" id="ARBA00022553"/>
    </source>
</evidence>
<dbReference type="GO" id="GO:0016020">
    <property type="term" value="C:membrane"/>
    <property type="evidence" value="ECO:0007669"/>
    <property type="project" value="UniProtKB-SubCell"/>
</dbReference>
<dbReference type="Gene3D" id="3.30.565.10">
    <property type="entry name" value="Histidine kinase-like ATPase, C-terminal domain"/>
    <property type="match status" value="1"/>
</dbReference>
<dbReference type="EMBL" id="SPKJ01000111">
    <property type="protein sequence ID" value="MYZ49987.1"/>
    <property type="molecule type" value="Genomic_DNA"/>
</dbReference>
<proteinExistence type="predicted"/>
<comment type="subcellular location">
    <subcellularLocation>
        <location evidence="2">Membrane</location>
    </subcellularLocation>
</comment>
<dbReference type="InterPro" id="IPR003661">
    <property type="entry name" value="HisK_dim/P_dom"/>
</dbReference>
<evidence type="ECO:0000256" key="2">
    <source>
        <dbReference type="ARBA" id="ARBA00004370"/>
    </source>
</evidence>
<dbReference type="SMART" id="SM00387">
    <property type="entry name" value="HATPase_c"/>
    <property type="match status" value="1"/>
</dbReference>
<dbReference type="InterPro" id="IPR004358">
    <property type="entry name" value="Sig_transdc_His_kin-like_C"/>
</dbReference>
<feature type="transmembrane region" description="Helical" evidence="10">
    <location>
        <begin position="12"/>
        <end position="31"/>
    </location>
</feature>
<evidence type="ECO:0000313" key="12">
    <source>
        <dbReference type="EMBL" id="MYZ49987.1"/>
    </source>
</evidence>
<sequence>MATPFDPRAWPIALRVPLAVAALMVLVGIVLSERVLARLADLQEGQLREVARSYLDGLSSAVVPAVVRDDPWEAFDAIERLEALNKGLRPIETVVTDGGGRVVAASDPRRHAVGALYAPPASVPTGAAADFSLEADAESARAVRPLAYPGRTVGTIYAIFDTSHVAAERRDVLATLVATNVALTFALAAAGWFLVRRMMRPVAVLTEHLGAARDGRPTAIDPAVVERERGDFRRLFAIHNDLVQSIADREELAKRLAEEERLGSLGRLASTLAHEINNPLGGILNALDTLRRHGHVAQVRKTSIGLVERGLLGIRDVVQTTLALYRADAAPRDLRSADIDDLRLLAAAEARRRRVFIDGVTDIPPVVGIAGTPVRQAILNLLLNAIAVSPPEARVVLDVRRDGGELRVAVRDRGPGLSAEHARRLVRGGDVPLGSGGLGLWTTNRLVRDLGGRIEVGRPDGGGSSVVLRLPLKPSGELSDVA</sequence>
<dbReference type="EC" id="2.7.13.3" evidence="3"/>
<evidence type="ECO:0000256" key="1">
    <source>
        <dbReference type="ARBA" id="ARBA00000085"/>
    </source>
</evidence>
<dbReference type="InterPro" id="IPR005467">
    <property type="entry name" value="His_kinase_dom"/>
</dbReference>
<dbReference type="AlphaFoldDB" id="A0A964WV94"/>